<organism evidence="2 3">
    <name type="scientific">Paracoccus rhizosphaerae</name>
    <dbReference type="NCBI Taxonomy" id="1133347"/>
    <lineage>
        <taxon>Bacteria</taxon>
        <taxon>Pseudomonadati</taxon>
        <taxon>Pseudomonadota</taxon>
        <taxon>Alphaproteobacteria</taxon>
        <taxon>Rhodobacterales</taxon>
        <taxon>Paracoccaceae</taxon>
        <taxon>Paracoccus</taxon>
    </lineage>
</organism>
<keyword evidence="3" id="KW-1185">Reference proteome</keyword>
<dbReference type="RefSeq" id="WP_265505894.1">
    <property type="nucleotide sequence ID" value="NZ_JAOTBE010000005.1"/>
</dbReference>
<dbReference type="Proteomes" id="UP001589795">
    <property type="component" value="Unassembled WGS sequence"/>
</dbReference>
<reference evidence="2 3" key="1">
    <citation type="submission" date="2024-09" db="EMBL/GenBank/DDBJ databases">
        <authorList>
            <person name="Sun Q."/>
            <person name="Mori K."/>
        </authorList>
    </citation>
    <scope>NUCLEOTIDE SEQUENCE [LARGE SCALE GENOMIC DNA]</scope>
    <source>
        <strain evidence="2 3">CCM 7904</strain>
    </source>
</reference>
<comment type="caution">
    <text evidence="2">The sequence shown here is derived from an EMBL/GenBank/DDBJ whole genome shotgun (WGS) entry which is preliminary data.</text>
</comment>
<evidence type="ECO:0000256" key="1">
    <source>
        <dbReference type="SAM" id="Phobius"/>
    </source>
</evidence>
<accession>A0ABV6CJ54</accession>
<feature type="transmembrane region" description="Helical" evidence="1">
    <location>
        <begin position="5"/>
        <end position="24"/>
    </location>
</feature>
<evidence type="ECO:0000313" key="2">
    <source>
        <dbReference type="EMBL" id="MFC0200784.1"/>
    </source>
</evidence>
<sequence>MMDRIMVLCAYAVLLCFLGILIWHVPRLDLGGVVLITLLLAAADTVHAFRRRDRPESTSEKVR</sequence>
<dbReference type="EMBL" id="JBHLWQ010000102">
    <property type="protein sequence ID" value="MFC0200784.1"/>
    <property type="molecule type" value="Genomic_DNA"/>
</dbReference>
<proteinExistence type="predicted"/>
<evidence type="ECO:0000313" key="3">
    <source>
        <dbReference type="Proteomes" id="UP001589795"/>
    </source>
</evidence>
<keyword evidence="1" id="KW-0812">Transmembrane</keyword>
<keyword evidence="1" id="KW-0472">Membrane</keyword>
<protein>
    <submittedName>
        <fullName evidence="2">Uncharacterized protein</fullName>
    </submittedName>
</protein>
<gene>
    <name evidence="2" type="ORF">ACFFIZ_10810</name>
</gene>
<feature type="transmembrane region" description="Helical" evidence="1">
    <location>
        <begin position="30"/>
        <end position="49"/>
    </location>
</feature>
<name>A0ABV6CJ54_9RHOB</name>
<keyword evidence="1" id="KW-1133">Transmembrane helix</keyword>